<dbReference type="PANTHER" id="PTHR43280">
    <property type="entry name" value="ARAC-FAMILY TRANSCRIPTIONAL REGULATOR"/>
    <property type="match status" value="1"/>
</dbReference>
<dbReference type="InterPro" id="IPR009057">
    <property type="entry name" value="Homeodomain-like_sf"/>
</dbReference>
<sequence>MTVQRPIYVTPGSLFFEPGLPIHVNRVSESFRLQEHKHDFIEICIVAEGEGEHYIDGTHFKVTKGDLFYIPVGVSHVFRPRSASPDRRLIVYNCVFASACLDDVFRMLPLERKLRDFFRGAEEEGRWIALRDSAGEAQWTLQRLFLDSSQPAEGHSARLYAGLIELLVFVYRRCRPVASAPVPTEEDGVNELLGRIVRDCSSTLRAEDIAGELGVSVRQLQRLVKSASGMSLTEFVQEARIRESCRLLDESANKIGAIAAAVGYQDLKFFNRLFKRKTGMTPREYRRRAFVRDDDSVV</sequence>
<dbReference type="InterPro" id="IPR014710">
    <property type="entry name" value="RmlC-like_jellyroll"/>
</dbReference>
<dbReference type="RefSeq" id="WP_378047885.1">
    <property type="nucleotide sequence ID" value="NZ_JBHMDN010000015.1"/>
</dbReference>
<evidence type="ECO:0000256" key="1">
    <source>
        <dbReference type="ARBA" id="ARBA00023015"/>
    </source>
</evidence>
<dbReference type="InterPro" id="IPR018060">
    <property type="entry name" value="HTH_AraC"/>
</dbReference>
<dbReference type="PANTHER" id="PTHR43280:SF2">
    <property type="entry name" value="HTH-TYPE TRANSCRIPTIONAL REGULATOR EXSA"/>
    <property type="match status" value="1"/>
</dbReference>
<dbReference type="EMBL" id="JBHTAI010000015">
    <property type="protein sequence ID" value="MFC7151344.1"/>
    <property type="molecule type" value="Genomic_DNA"/>
</dbReference>
<evidence type="ECO:0000256" key="3">
    <source>
        <dbReference type="ARBA" id="ARBA00023163"/>
    </source>
</evidence>
<comment type="caution">
    <text evidence="5">The sequence shown here is derived from an EMBL/GenBank/DDBJ whole genome shotgun (WGS) entry which is preliminary data.</text>
</comment>
<dbReference type="InterPro" id="IPR018062">
    <property type="entry name" value="HTH_AraC-typ_CS"/>
</dbReference>
<proteinExistence type="predicted"/>
<name>A0ABW2FGR3_9BACL</name>
<dbReference type="PRINTS" id="PR00032">
    <property type="entry name" value="HTHARAC"/>
</dbReference>
<dbReference type="SUPFAM" id="SSF51182">
    <property type="entry name" value="RmlC-like cupins"/>
    <property type="match status" value="1"/>
</dbReference>
<keyword evidence="6" id="KW-1185">Reference proteome</keyword>
<dbReference type="PROSITE" id="PS01124">
    <property type="entry name" value="HTH_ARAC_FAMILY_2"/>
    <property type="match status" value="1"/>
</dbReference>
<keyword evidence="1" id="KW-0805">Transcription regulation</keyword>
<keyword evidence="2" id="KW-0238">DNA-binding</keyword>
<dbReference type="Gene3D" id="1.10.10.60">
    <property type="entry name" value="Homeodomain-like"/>
    <property type="match status" value="1"/>
</dbReference>
<gene>
    <name evidence="5" type="ORF">ACFQMJ_22635</name>
</gene>
<organism evidence="5 6">
    <name type="scientific">Cohnella cellulosilytica</name>
    <dbReference type="NCBI Taxonomy" id="986710"/>
    <lineage>
        <taxon>Bacteria</taxon>
        <taxon>Bacillati</taxon>
        <taxon>Bacillota</taxon>
        <taxon>Bacilli</taxon>
        <taxon>Bacillales</taxon>
        <taxon>Paenibacillaceae</taxon>
        <taxon>Cohnella</taxon>
    </lineage>
</organism>
<accession>A0ABW2FGR3</accession>
<dbReference type="Pfam" id="PF02311">
    <property type="entry name" value="AraC_binding"/>
    <property type="match status" value="1"/>
</dbReference>
<dbReference type="Gene3D" id="2.60.120.10">
    <property type="entry name" value="Jelly Rolls"/>
    <property type="match status" value="1"/>
</dbReference>
<dbReference type="PROSITE" id="PS00041">
    <property type="entry name" value="HTH_ARAC_FAMILY_1"/>
    <property type="match status" value="1"/>
</dbReference>
<dbReference type="Pfam" id="PF12833">
    <property type="entry name" value="HTH_18"/>
    <property type="match status" value="1"/>
</dbReference>
<reference evidence="6" key="1">
    <citation type="journal article" date="2019" name="Int. J. Syst. Evol. Microbiol.">
        <title>The Global Catalogue of Microorganisms (GCM) 10K type strain sequencing project: providing services to taxonomists for standard genome sequencing and annotation.</title>
        <authorList>
            <consortium name="The Broad Institute Genomics Platform"/>
            <consortium name="The Broad Institute Genome Sequencing Center for Infectious Disease"/>
            <person name="Wu L."/>
            <person name="Ma J."/>
        </authorList>
    </citation>
    <scope>NUCLEOTIDE SEQUENCE [LARGE SCALE GENOMIC DNA]</scope>
    <source>
        <strain evidence="6">KCTC 12907</strain>
    </source>
</reference>
<evidence type="ECO:0000313" key="5">
    <source>
        <dbReference type="EMBL" id="MFC7151344.1"/>
    </source>
</evidence>
<protein>
    <submittedName>
        <fullName evidence="5">Helix-turn-helix domain-containing protein</fullName>
    </submittedName>
</protein>
<dbReference type="InterPro" id="IPR020449">
    <property type="entry name" value="Tscrpt_reg_AraC-type_HTH"/>
</dbReference>
<dbReference type="SUPFAM" id="SSF46689">
    <property type="entry name" value="Homeodomain-like"/>
    <property type="match status" value="1"/>
</dbReference>
<keyword evidence="3" id="KW-0804">Transcription</keyword>
<feature type="domain" description="HTH araC/xylS-type" evidence="4">
    <location>
        <begin position="190"/>
        <end position="288"/>
    </location>
</feature>
<dbReference type="SMART" id="SM00342">
    <property type="entry name" value="HTH_ARAC"/>
    <property type="match status" value="1"/>
</dbReference>
<evidence type="ECO:0000256" key="2">
    <source>
        <dbReference type="ARBA" id="ARBA00023125"/>
    </source>
</evidence>
<evidence type="ECO:0000259" key="4">
    <source>
        <dbReference type="PROSITE" id="PS01124"/>
    </source>
</evidence>
<dbReference type="InterPro" id="IPR011051">
    <property type="entry name" value="RmlC_Cupin_sf"/>
</dbReference>
<dbReference type="Proteomes" id="UP001596378">
    <property type="component" value="Unassembled WGS sequence"/>
</dbReference>
<dbReference type="InterPro" id="IPR003313">
    <property type="entry name" value="AraC-bd"/>
</dbReference>
<evidence type="ECO:0000313" key="6">
    <source>
        <dbReference type="Proteomes" id="UP001596378"/>
    </source>
</evidence>